<dbReference type="RefSeq" id="WP_061141650.1">
    <property type="nucleotide sequence ID" value="NZ_LNNH01000012.1"/>
</dbReference>
<evidence type="ECO:0000256" key="1">
    <source>
        <dbReference type="SAM" id="MobiDB-lite"/>
    </source>
</evidence>
<dbReference type="Proteomes" id="UP000064189">
    <property type="component" value="Unassembled WGS sequence"/>
</dbReference>
<evidence type="ECO:0000313" key="3">
    <source>
        <dbReference type="EMBL" id="KWW21299.1"/>
    </source>
</evidence>
<feature type="region of interest" description="Disordered" evidence="1">
    <location>
        <begin position="29"/>
        <end position="87"/>
    </location>
</feature>
<accession>A0A120GQG7</accession>
<keyword evidence="2" id="KW-0732">Signal</keyword>
<feature type="chain" id="PRO_5039529638" description="Lipoprotein" evidence="2">
    <location>
        <begin position="22"/>
        <end position="87"/>
    </location>
</feature>
<proteinExistence type="predicted"/>
<name>A0A120GQG7_9BACI</name>
<evidence type="ECO:0000256" key="2">
    <source>
        <dbReference type="SAM" id="SignalP"/>
    </source>
</evidence>
<organism evidence="3 4">
    <name type="scientific">Peribacillus simplex</name>
    <dbReference type="NCBI Taxonomy" id="1478"/>
    <lineage>
        <taxon>Bacteria</taxon>
        <taxon>Bacillati</taxon>
        <taxon>Bacillota</taxon>
        <taxon>Bacilli</taxon>
        <taxon>Bacillales</taxon>
        <taxon>Bacillaceae</taxon>
        <taxon>Peribacillus</taxon>
    </lineage>
</organism>
<dbReference type="PROSITE" id="PS51257">
    <property type="entry name" value="PROKAR_LIPOPROTEIN"/>
    <property type="match status" value="1"/>
</dbReference>
<dbReference type="EMBL" id="LNNH01000012">
    <property type="protein sequence ID" value="KWW21299.1"/>
    <property type="molecule type" value="Genomic_DNA"/>
</dbReference>
<evidence type="ECO:0008006" key="5">
    <source>
        <dbReference type="Google" id="ProtNLM"/>
    </source>
</evidence>
<feature type="signal peptide" evidence="2">
    <location>
        <begin position="1"/>
        <end position="21"/>
    </location>
</feature>
<reference evidence="3 4" key="1">
    <citation type="submission" date="2015-11" db="EMBL/GenBank/DDBJ databases">
        <title>Genome Sequence of Bacillus simplex strain VanAntwerpen2.</title>
        <authorList>
            <person name="Couger M.B."/>
        </authorList>
    </citation>
    <scope>NUCLEOTIDE SEQUENCE [LARGE SCALE GENOMIC DNA]</scope>
    <source>
        <strain evidence="3 4">VanAntwerpen02</strain>
    </source>
</reference>
<sequence length="87" mass="10060">MRGKWKITILSSILSVSFLTACNAGNKDFNDREDVDYRPVRYESDTNPTDNNDAENRSFKHDENPDQTDKQMEKGDNLEFNKSRGDL</sequence>
<dbReference type="AlphaFoldDB" id="A0A120GQG7"/>
<comment type="caution">
    <text evidence="3">The sequence shown here is derived from an EMBL/GenBank/DDBJ whole genome shotgun (WGS) entry which is preliminary data.</text>
</comment>
<keyword evidence="4" id="KW-1185">Reference proteome</keyword>
<evidence type="ECO:0000313" key="4">
    <source>
        <dbReference type="Proteomes" id="UP000064189"/>
    </source>
</evidence>
<protein>
    <recommendedName>
        <fullName evidence="5">Lipoprotein</fullName>
    </recommendedName>
</protein>
<feature type="compositionally biased region" description="Basic and acidic residues" evidence="1">
    <location>
        <begin position="29"/>
        <end position="44"/>
    </location>
</feature>
<gene>
    <name evidence="3" type="ORF">AS888_17045</name>
</gene>
<feature type="compositionally biased region" description="Basic and acidic residues" evidence="1">
    <location>
        <begin position="54"/>
        <end position="87"/>
    </location>
</feature>